<evidence type="ECO:0000256" key="3">
    <source>
        <dbReference type="ARBA" id="ARBA00022679"/>
    </source>
</evidence>
<dbReference type="EMBL" id="JADOUE010000001">
    <property type="protein sequence ID" value="MBG6121370.1"/>
    <property type="molecule type" value="Genomic_DNA"/>
</dbReference>
<dbReference type="InterPro" id="IPR000715">
    <property type="entry name" value="Glycosyl_transferase_4"/>
</dbReference>
<dbReference type="PANTHER" id="PTHR22926">
    <property type="entry name" value="PHOSPHO-N-ACETYLMURAMOYL-PENTAPEPTIDE-TRANSFERASE"/>
    <property type="match status" value="1"/>
</dbReference>
<keyword evidence="5 8" id="KW-1133">Transmembrane helix</keyword>
<feature type="transmembrane region" description="Helical" evidence="8">
    <location>
        <begin position="12"/>
        <end position="33"/>
    </location>
</feature>
<dbReference type="RefSeq" id="WP_196823942.1">
    <property type="nucleotide sequence ID" value="NZ_CP046980.1"/>
</dbReference>
<evidence type="ECO:0000256" key="4">
    <source>
        <dbReference type="ARBA" id="ARBA00022692"/>
    </source>
</evidence>
<feature type="transmembrane region" description="Helical" evidence="8">
    <location>
        <begin position="88"/>
        <end position="108"/>
    </location>
</feature>
<dbReference type="GO" id="GO:0044038">
    <property type="term" value="P:cell wall macromolecule biosynthetic process"/>
    <property type="evidence" value="ECO:0007669"/>
    <property type="project" value="TreeGrafter"/>
</dbReference>
<evidence type="ECO:0000313" key="10">
    <source>
        <dbReference type="Proteomes" id="UP000658613"/>
    </source>
</evidence>
<dbReference type="GO" id="GO:0071555">
    <property type="term" value="P:cell wall organization"/>
    <property type="evidence" value="ECO:0007669"/>
    <property type="project" value="TreeGrafter"/>
</dbReference>
<keyword evidence="6 8" id="KW-0472">Membrane</keyword>
<keyword evidence="4 8" id="KW-0812">Transmembrane</keyword>
<sequence length="396" mass="40839">MAGAGVPLRELGLIILVAAVLTYLSTGPVRSILVRTGQIAEIRERDVHTQPTPSLGGLAMFTGFMSAVFLAMQLPALTRGFAPVTPEMTAVVAGAFIIVVVGAIDDMFELDALTKFAGQVLAALAMSLLGLSFSQFYVPFGGGTTLILDPVQSVIVSTIFIVALVNAFNFVDGIDGLAAGLGLIAGASVLIYALTVLHDQGGTVSAYPPAIICAALVGMCGGFLPHNFEPARIFMGDSGAMLIGLLLAAVSISASGKINLSLYGAADVVALMSPVIVVLAAIALPVIDLVMAVIRRVAAGQSPFSADRKHIHHRLLALGHTHRRTVLVLYMWVSAFAFGAVSYSVFPAVVATGILVSLIVIAAVATTIPLMEGKIGPVGEDLDDAAELADHGRGTG</sequence>
<evidence type="ECO:0000256" key="7">
    <source>
        <dbReference type="PIRSR" id="PIRSR600715-1"/>
    </source>
</evidence>
<dbReference type="AlphaFoldDB" id="A0A931DWG7"/>
<protein>
    <submittedName>
        <fullName evidence="9">UDP-GlcNAc:undecaprenyl-phosphate GlcNAc-1-phosphate transferase</fullName>
        <ecNumber evidence="9">2.7.8.33</ecNumber>
    </submittedName>
</protein>
<feature type="transmembrane region" description="Helical" evidence="8">
    <location>
        <begin position="238"/>
        <end position="256"/>
    </location>
</feature>
<evidence type="ECO:0000256" key="8">
    <source>
        <dbReference type="SAM" id="Phobius"/>
    </source>
</evidence>
<dbReference type="PANTHER" id="PTHR22926:SF3">
    <property type="entry name" value="UNDECAPRENYL-PHOSPHATE ALPHA-N-ACETYLGLUCOSAMINYL 1-PHOSPHATE TRANSFERASE"/>
    <property type="match status" value="1"/>
</dbReference>
<name>A0A931DWG7_9CORY</name>
<feature type="transmembrane region" description="Helical" evidence="8">
    <location>
        <begin position="268"/>
        <end position="294"/>
    </location>
</feature>
<feature type="transmembrane region" description="Helical" evidence="8">
    <location>
        <begin position="150"/>
        <end position="170"/>
    </location>
</feature>
<evidence type="ECO:0000256" key="1">
    <source>
        <dbReference type="ARBA" id="ARBA00004651"/>
    </source>
</evidence>
<dbReference type="EC" id="2.7.8.33" evidence="9"/>
<feature type="transmembrane region" description="Helical" evidence="8">
    <location>
        <begin position="54"/>
        <end position="76"/>
    </location>
</feature>
<comment type="subcellular location">
    <subcellularLocation>
        <location evidence="1">Cell membrane</location>
        <topology evidence="1">Multi-pass membrane protein</topology>
    </subcellularLocation>
</comment>
<dbReference type="CDD" id="cd06853">
    <property type="entry name" value="GT_WecA_like"/>
    <property type="match status" value="1"/>
</dbReference>
<dbReference type="Proteomes" id="UP000658613">
    <property type="component" value="Unassembled WGS sequence"/>
</dbReference>
<dbReference type="GO" id="GO:0036380">
    <property type="term" value="F:UDP-N-acetylglucosamine-undecaprenyl-phosphate N-acetylglucosaminephosphotransferase activity"/>
    <property type="evidence" value="ECO:0007669"/>
    <property type="project" value="UniProtKB-EC"/>
</dbReference>
<evidence type="ECO:0000313" key="9">
    <source>
        <dbReference type="EMBL" id="MBG6121370.1"/>
    </source>
</evidence>
<feature type="binding site" evidence="7">
    <location>
        <position position="169"/>
    </location>
    <ligand>
        <name>Mg(2+)</name>
        <dbReference type="ChEBI" id="CHEBI:18420"/>
    </ligand>
</feature>
<keyword evidence="3 9" id="KW-0808">Transferase</keyword>
<evidence type="ECO:0000256" key="2">
    <source>
        <dbReference type="ARBA" id="ARBA00022475"/>
    </source>
</evidence>
<dbReference type="GO" id="GO:0005886">
    <property type="term" value="C:plasma membrane"/>
    <property type="evidence" value="ECO:0007669"/>
    <property type="project" value="UniProtKB-SubCell"/>
</dbReference>
<keyword evidence="7" id="KW-0460">Magnesium</keyword>
<proteinExistence type="predicted"/>
<reference evidence="9" key="1">
    <citation type="submission" date="2020-11" db="EMBL/GenBank/DDBJ databases">
        <title>Sequencing the genomes of 1000 actinobacteria strains.</title>
        <authorList>
            <person name="Klenk H.-P."/>
        </authorList>
    </citation>
    <scope>NUCLEOTIDE SEQUENCE</scope>
    <source>
        <strain evidence="9">DSM 45632</strain>
    </source>
</reference>
<evidence type="ECO:0000256" key="6">
    <source>
        <dbReference type="ARBA" id="ARBA00023136"/>
    </source>
</evidence>
<comment type="cofactor">
    <cofactor evidence="7">
        <name>Mg(2+)</name>
        <dbReference type="ChEBI" id="CHEBI:18420"/>
    </cofactor>
</comment>
<feature type="binding site" evidence="7">
    <location>
        <position position="237"/>
    </location>
    <ligand>
        <name>Mg(2+)</name>
        <dbReference type="ChEBI" id="CHEBI:18420"/>
    </ligand>
</feature>
<keyword evidence="2" id="KW-1003">Cell membrane</keyword>
<dbReference type="GO" id="GO:0046872">
    <property type="term" value="F:metal ion binding"/>
    <property type="evidence" value="ECO:0007669"/>
    <property type="project" value="UniProtKB-KW"/>
</dbReference>
<feature type="transmembrane region" description="Helical" evidence="8">
    <location>
        <begin position="177"/>
        <end position="194"/>
    </location>
</feature>
<feature type="transmembrane region" description="Helical" evidence="8">
    <location>
        <begin position="120"/>
        <end position="138"/>
    </location>
</feature>
<feature type="transmembrane region" description="Helical" evidence="8">
    <location>
        <begin position="352"/>
        <end position="371"/>
    </location>
</feature>
<keyword evidence="10" id="KW-1185">Reference proteome</keyword>
<organism evidence="9 10">
    <name type="scientific">Corynebacterium aquatimens</name>
    <dbReference type="NCBI Taxonomy" id="1190508"/>
    <lineage>
        <taxon>Bacteria</taxon>
        <taxon>Bacillati</taxon>
        <taxon>Actinomycetota</taxon>
        <taxon>Actinomycetes</taxon>
        <taxon>Mycobacteriales</taxon>
        <taxon>Corynebacteriaceae</taxon>
        <taxon>Corynebacterium</taxon>
    </lineage>
</organism>
<keyword evidence="7" id="KW-0479">Metal-binding</keyword>
<evidence type="ECO:0000256" key="5">
    <source>
        <dbReference type="ARBA" id="ARBA00022989"/>
    </source>
</evidence>
<feature type="transmembrane region" description="Helical" evidence="8">
    <location>
        <begin position="327"/>
        <end position="346"/>
    </location>
</feature>
<accession>A0A931DWG7</accession>
<comment type="caution">
    <text evidence="9">The sequence shown here is derived from an EMBL/GenBank/DDBJ whole genome shotgun (WGS) entry which is preliminary data.</text>
</comment>
<dbReference type="Pfam" id="PF00953">
    <property type="entry name" value="Glycos_transf_4"/>
    <property type="match status" value="1"/>
</dbReference>
<gene>
    <name evidence="9" type="ORF">IW254_000339</name>
</gene>
<dbReference type="GO" id="GO:0009103">
    <property type="term" value="P:lipopolysaccharide biosynthetic process"/>
    <property type="evidence" value="ECO:0007669"/>
    <property type="project" value="TreeGrafter"/>
</dbReference>
<feature type="transmembrane region" description="Helical" evidence="8">
    <location>
        <begin position="206"/>
        <end position="226"/>
    </location>
</feature>